<dbReference type="SUPFAM" id="SSF47203">
    <property type="entry name" value="Acyl-CoA dehydrogenase C-terminal domain-like"/>
    <property type="match status" value="1"/>
</dbReference>
<dbReference type="FunFam" id="1.20.140.10:FF:000011">
    <property type="entry name" value="Medium-chain specific acyl-CoA dehydrogenase, mitochondrial"/>
    <property type="match status" value="1"/>
</dbReference>
<dbReference type="Gene3D" id="1.10.540.10">
    <property type="entry name" value="Acyl-CoA dehydrogenase/oxidase, N-terminal domain"/>
    <property type="match status" value="1"/>
</dbReference>
<dbReference type="InterPro" id="IPR006089">
    <property type="entry name" value="Acyl-CoA_DH_CS"/>
</dbReference>
<dbReference type="Proteomes" id="UP001196413">
    <property type="component" value="Unassembled WGS sequence"/>
</dbReference>
<comment type="subcellular location">
    <subcellularLocation>
        <location evidence="2">Mitochondrion matrix</location>
    </subcellularLocation>
</comment>
<comment type="cofactor">
    <cofactor evidence="1 16">
        <name>FAD</name>
        <dbReference type="ChEBI" id="CHEBI:57692"/>
    </cofactor>
</comment>
<evidence type="ECO:0000256" key="15">
    <source>
        <dbReference type="ARBA" id="ARBA00059733"/>
    </source>
</evidence>
<protein>
    <recommendedName>
        <fullName evidence="6">medium-chain acyl-CoA dehydrogenase</fullName>
        <ecNumber evidence="6">1.3.8.7</ecNumber>
    </recommendedName>
</protein>
<dbReference type="InterPro" id="IPR009100">
    <property type="entry name" value="AcylCoA_DH/oxidase_NM_dom_sf"/>
</dbReference>
<dbReference type="InterPro" id="IPR006091">
    <property type="entry name" value="Acyl-CoA_Oxase/DH_mid-dom"/>
</dbReference>
<dbReference type="InterPro" id="IPR037069">
    <property type="entry name" value="AcylCoA_DH/ox_N_sf"/>
</dbReference>
<dbReference type="InterPro" id="IPR036250">
    <property type="entry name" value="AcylCo_DH-like_C"/>
</dbReference>
<evidence type="ECO:0000256" key="17">
    <source>
        <dbReference type="SAM" id="MobiDB-lite"/>
    </source>
</evidence>
<evidence type="ECO:0000313" key="22">
    <source>
        <dbReference type="Proteomes" id="UP001196413"/>
    </source>
</evidence>
<keyword evidence="22" id="KW-1185">Reference proteome</keyword>
<evidence type="ECO:0000256" key="12">
    <source>
        <dbReference type="ARBA" id="ARBA00023098"/>
    </source>
</evidence>
<dbReference type="PROSITE" id="PS00072">
    <property type="entry name" value="ACYL_COA_DH_1"/>
    <property type="match status" value="1"/>
</dbReference>
<accession>A0AAD5QV82</accession>
<feature type="domain" description="Acyl-CoA dehydrogenase/oxidase N-terminal" evidence="20">
    <location>
        <begin position="64"/>
        <end position="172"/>
    </location>
</feature>
<proteinExistence type="inferred from homology"/>
<organism evidence="21 22">
    <name type="scientific">Parelaphostrongylus tenuis</name>
    <name type="common">Meningeal worm</name>
    <dbReference type="NCBI Taxonomy" id="148309"/>
    <lineage>
        <taxon>Eukaryota</taxon>
        <taxon>Metazoa</taxon>
        <taxon>Ecdysozoa</taxon>
        <taxon>Nematoda</taxon>
        <taxon>Chromadorea</taxon>
        <taxon>Rhabditida</taxon>
        <taxon>Rhabditina</taxon>
        <taxon>Rhabditomorpha</taxon>
        <taxon>Strongyloidea</taxon>
        <taxon>Metastrongylidae</taxon>
        <taxon>Parelaphostrongylus</taxon>
    </lineage>
</organism>
<dbReference type="Gene3D" id="1.20.140.10">
    <property type="entry name" value="Butyryl-CoA Dehydrogenase, subunit A, domain 3"/>
    <property type="match status" value="1"/>
</dbReference>
<keyword evidence="7 16" id="KW-0285">Flavoprotein</keyword>
<dbReference type="AlphaFoldDB" id="A0AAD5QV82"/>
<feature type="domain" description="Acyl-CoA oxidase/dehydrogenase middle" evidence="19">
    <location>
        <begin position="178"/>
        <end position="276"/>
    </location>
</feature>
<evidence type="ECO:0000256" key="1">
    <source>
        <dbReference type="ARBA" id="ARBA00001974"/>
    </source>
</evidence>
<dbReference type="GO" id="GO:0050660">
    <property type="term" value="F:flavin adenine dinucleotide binding"/>
    <property type="evidence" value="ECO:0007669"/>
    <property type="project" value="InterPro"/>
</dbReference>
<dbReference type="InterPro" id="IPR009075">
    <property type="entry name" value="AcylCo_DH/oxidase_C"/>
</dbReference>
<evidence type="ECO:0000256" key="9">
    <source>
        <dbReference type="ARBA" id="ARBA00022832"/>
    </source>
</evidence>
<dbReference type="EC" id="1.3.8.7" evidence="6"/>
<dbReference type="Gene3D" id="2.40.110.10">
    <property type="entry name" value="Butyryl-CoA Dehydrogenase, subunit A, domain 2"/>
    <property type="match status" value="1"/>
</dbReference>
<dbReference type="GO" id="GO:0070991">
    <property type="term" value="F:medium-chain fatty acyl-CoA dehydrogenase activity"/>
    <property type="evidence" value="ECO:0007669"/>
    <property type="project" value="UniProtKB-EC"/>
</dbReference>
<dbReference type="PANTHER" id="PTHR43884">
    <property type="entry name" value="ACYL-COA DEHYDROGENASE"/>
    <property type="match status" value="1"/>
</dbReference>
<feature type="region of interest" description="Disordered" evidence="17">
    <location>
        <begin position="1"/>
        <end position="25"/>
    </location>
</feature>
<comment type="caution">
    <text evidence="21">The sequence shown here is derived from an EMBL/GenBank/DDBJ whole genome shotgun (WGS) entry which is preliminary data.</text>
</comment>
<evidence type="ECO:0000256" key="11">
    <source>
        <dbReference type="ARBA" id="ARBA00023002"/>
    </source>
</evidence>
<keyword evidence="10" id="KW-0809">Transit peptide</keyword>
<evidence type="ECO:0000256" key="2">
    <source>
        <dbReference type="ARBA" id="ARBA00004305"/>
    </source>
</evidence>
<dbReference type="Pfam" id="PF02771">
    <property type="entry name" value="Acyl-CoA_dh_N"/>
    <property type="match status" value="1"/>
</dbReference>
<dbReference type="Pfam" id="PF00441">
    <property type="entry name" value="Acyl-CoA_dh_1"/>
    <property type="match status" value="1"/>
</dbReference>
<dbReference type="GO" id="GO:0006631">
    <property type="term" value="P:fatty acid metabolic process"/>
    <property type="evidence" value="ECO:0007669"/>
    <property type="project" value="UniProtKB-KW"/>
</dbReference>
<keyword evidence="12" id="KW-0443">Lipid metabolism</keyword>
<name>A0AAD5QV82_PARTN</name>
<dbReference type="PANTHER" id="PTHR43884:SF12">
    <property type="entry name" value="ISOVALERYL-COA DEHYDROGENASE, MITOCHONDRIAL-RELATED"/>
    <property type="match status" value="1"/>
</dbReference>
<keyword evidence="8 16" id="KW-0274">FAD</keyword>
<keyword evidence="11 16" id="KW-0560">Oxidoreductase</keyword>
<dbReference type="Pfam" id="PF02770">
    <property type="entry name" value="Acyl-CoA_dh_M"/>
    <property type="match status" value="1"/>
</dbReference>
<evidence type="ECO:0000256" key="13">
    <source>
        <dbReference type="ARBA" id="ARBA00023128"/>
    </source>
</evidence>
<evidence type="ECO:0000256" key="8">
    <source>
        <dbReference type="ARBA" id="ARBA00022827"/>
    </source>
</evidence>
<evidence type="ECO:0000259" key="20">
    <source>
        <dbReference type="Pfam" id="PF02771"/>
    </source>
</evidence>
<keyword evidence="13" id="KW-0496">Mitochondrion</keyword>
<comment type="similarity">
    <text evidence="4 16">Belongs to the acyl-CoA dehydrogenase family.</text>
</comment>
<evidence type="ECO:0000256" key="3">
    <source>
        <dbReference type="ARBA" id="ARBA00005198"/>
    </source>
</evidence>
<evidence type="ECO:0000256" key="16">
    <source>
        <dbReference type="RuleBase" id="RU362125"/>
    </source>
</evidence>
<evidence type="ECO:0000256" key="5">
    <source>
        <dbReference type="ARBA" id="ARBA00011881"/>
    </source>
</evidence>
<comment type="catalytic activity">
    <reaction evidence="14">
        <text>a medium-chain 2,3-saturated fatty acyl-CoA + oxidized [electron-transfer flavoprotein] + H(+) = a medium-chain (2E)-enoyl-CoA + reduced [electron-transfer flavoprotein]</text>
        <dbReference type="Rhea" id="RHEA:14477"/>
        <dbReference type="Rhea" id="RHEA-COMP:10685"/>
        <dbReference type="Rhea" id="RHEA-COMP:10686"/>
        <dbReference type="ChEBI" id="CHEBI:15378"/>
        <dbReference type="ChEBI" id="CHEBI:57692"/>
        <dbReference type="ChEBI" id="CHEBI:58307"/>
        <dbReference type="ChEBI" id="CHEBI:83723"/>
        <dbReference type="ChEBI" id="CHEBI:83726"/>
        <dbReference type="EC" id="1.3.8.7"/>
    </reaction>
</comment>
<keyword evidence="9" id="KW-0276">Fatty acid metabolism</keyword>
<comment type="function">
    <text evidence="15">This enzyme is specific for acyl chain lengths of 4 to 16.</text>
</comment>
<comment type="subunit">
    <text evidence="5">Homotetramer.</text>
</comment>
<evidence type="ECO:0000256" key="7">
    <source>
        <dbReference type="ARBA" id="ARBA00022630"/>
    </source>
</evidence>
<evidence type="ECO:0000256" key="14">
    <source>
        <dbReference type="ARBA" id="ARBA00047882"/>
    </source>
</evidence>
<evidence type="ECO:0000259" key="19">
    <source>
        <dbReference type="Pfam" id="PF02770"/>
    </source>
</evidence>
<evidence type="ECO:0000256" key="4">
    <source>
        <dbReference type="ARBA" id="ARBA00009347"/>
    </source>
</evidence>
<gene>
    <name evidence="21" type="primary">ACDH10_2</name>
    <name evidence="21" type="ORF">KIN20_023170</name>
</gene>
<evidence type="ECO:0000259" key="18">
    <source>
        <dbReference type="Pfam" id="PF00441"/>
    </source>
</evidence>
<dbReference type="EMBL" id="JAHQIW010004666">
    <property type="protein sequence ID" value="KAJ1363325.1"/>
    <property type="molecule type" value="Genomic_DNA"/>
</dbReference>
<dbReference type="SUPFAM" id="SSF56645">
    <property type="entry name" value="Acyl-CoA dehydrogenase NM domain-like"/>
    <property type="match status" value="1"/>
</dbReference>
<dbReference type="InterPro" id="IPR046373">
    <property type="entry name" value="Acyl-CoA_Oxase/DH_mid-dom_sf"/>
</dbReference>
<dbReference type="FunFam" id="2.40.110.10:FF:000007">
    <property type="entry name" value="Medium-chain specific acyl-CoA dehydrogenase, mitochondrial"/>
    <property type="match status" value="1"/>
</dbReference>
<dbReference type="InterPro" id="IPR013786">
    <property type="entry name" value="AcylCoA_DH/ox_N"/>
</dbReference>
<comment type="pathway">
    <text evidence="3">Lipid metabolism; mitochondrial fatty acid beta-oxidation.</text>
</comment>
<evidence type="ECO:0000313" key="21">
    <source>
        <dbReference type="EMBL" id="KAJ1363325.1"/>
    </source>
</evidence>
<evidence type="ECO:0000256" key="10">
    <source>
        <dbReference type="ARBA" id="ARBA00022946"/>
    </source>
</evidence>
<reference evidence="21" key="1">
    <citation type="submission" date="2021-06" db="EMBL/GenBank/DDBJ databases">
        <title>Parelaphostrongylus tenuis whole genome reference sequence.</title>
        <authorList>
            <person name="Garwood T.J."/>
            <person name="Larsen P.A."/>
            <person name="Fountain-Jones N.M."/>
            <person name="Garbe J.R."/>
            <person name="Macchietto M.G."/>
            <person name="Kania S.A."/>
            <person name="Gerhold R.W."/>
            <person name="Richards J.E."/>
            <person name="Wolf T.M."/>
        </authorList>
    </citation>
    <scope>NUCLEOTIDE SEQUENCE</scope>
    <source>
        <strain evidence="21">MNPRO001-30</strain>
        <tissue evidence="21">Meninges</tissue>
    </source>
</reference>
<evidence type="ECO:0000256" key="6">
    <source>
        <dbReference type="ARBA" id="ARBA00012033"/>
    </source>
</evidence>
<dbReference type="GO" id="GO:0005759">
    <property type="term" value="C:mitochondrial matrix"/>
    <property type="evidence" value="ECO:0007669"/>
    <property type="project" value="UniProtKB-SubCell"/>
</dbReference>
<feature type="domain" description="Acyl-CoA dehydrogenase/oxidase C-terminal" evidence="18">
    <location>
        <begin position="288"/>
        <end position="437"/>
    </location>
</feature>
<sequence>MVRSRAHGSPSHPSLGGRASGEPTDTLRMLRRGSQKLKGFVASVQQTFQTRHSSGDGLSFELAPEQWQLRDAVRKFTSEEIIPVAAQYDKTMEYPWDVIKKAHACGFVNTDIPEEYGGLGMDMVSNAIISEEIAYGCSGIGTAIMGNDLAETPVILCGSDDVKKRFLPRMIEEPLIAAYAVTESIAGSDVAGTKTKCEKKGDEYVINGSKMWITNGGHANWFFVLARSDPDPKAPAGKAFTAFAVEGDSPGLIRGKKEINLGQRCSDTRGITFEDVRVPAANVVGAPGEGFKVAMKTFDKTRPLVAALAVGLAARCLDEATTYSLERKTFGTQIANHQAIQFILADMAANVELARLITYKSACEVQENRPGSYYSSIAKLFASDSANQAATNAVQIFGGAGFNTEYPVEKLMRDAKIFQIYEGTSQIQRMVIARQLLSRVKISCGY</sequence>
<dbReference type="FunFam" id="1.10.540.10:FF:000010">
    <property type="entry name" value="Medium-chain specific acyl-CoA dehydrogenase, mitochondrial"/>
    <property type="match status" value="1"/>
</dbReference>
<dbReference type="PROSITE" id="PS00073">
    <property type="entry name" value="ACYL_COA_DH_2"/>
    <property type="match status" value="1"/>
</dbReference>